<feature type="repeat" description="TPR" evidence="2">
    <location>
        <begin position="453"/>
        <end position="486"/>
    </location>
</feature>
<dbReference type="PANTHER" id="PTHR43228">
    <property type="entry name" value="TWO-COMPONENT RESPONSE REGULATOR"/>
    <property type="match status" value="1"/>
</dbReference>
<dbReference type="PROSITE" id="PS50110">
    <property type="entry name" value="RESPONSE_REGULATORY"/>
    <property type="match status" value="1"/>
</dbReference>
<dbReference type="Pfam" id="PF14559">
    <property type="entry name" value="TPR_19"/>
    <property type="match status" value="1"/>
</dbReference>
<evidence type="ECO:0000313" key="4">
    <source>
        <dbReference type="EMBL" id="GAA6167127.1"/>
    </source>
</evidence>
<sequence>MALTRKIDLIKLYETHTCLIVDDMPEMRGTIKRMIVSQGMARIDTAANAPEAISMCETRPYSLIICDYNLGKSQDGQQLLENLRQRKLLTPVGLFIMITAESSREMVLGAIESQPDDYITKPFTPKQLCLRLDRVLIKHEALLPIKKLFADKQYSEAVTLCEQMINNNSEFAFEINRMKGRILFLLGDLHRAREHYEKIVEQRPLPWAMLGLAETLVELGAYDHAEIILNKIVKIDHRYVEAHDLLARVHLEQSDIDKAQSELEQACELSPKSALRQRRLAHIAERNGDIKTSLKSYQQSIKWGANSIHEDDSDLFNFARKTAELVRTDTSKPARDLADKAVKQLARMCQENPDNLEIQLKADLISASINQLLNKPNADQKSEEVRQQFHDNPPDDAECHLDFVKVLQDCGDDDEAQEHLQAMAAEFSEDKDVLTKIERSSSEPLTDESRKKVAILTKSGIASYQSKDYLQAGRTFQEALSVFPNHVGLNLNLVQVLLEQHNGKVNERDAASVERCFDRIQHIHESDPQAQRAQTLKVQFKEAKRVESYS</sequence>
<dbReference type="RefSeq" id="WP_353301843.1">
    <property type="nucleotide sequence ID" value="NZ_BAABWN010000002.1"/>
</dbReference>
<feature type="repeat" description="TPR" evidence="2">
    <location>
        <begin position="240"/>
        <end position="273"/>
    </location>
</feature>
<evidence type="ECO:0000313" key="5">
    <source>
        <dbReference type="Proteomes" id="UP001465153"/>
    </source>
</evidence>
<dbReference type="InterPro" id="IPR011006">
    <property type="entry name" value="CheY-like_superfamily"/>
</dbReference>
<evidence type="ECO:0000259" key="3">
    <source>
        <dbReference type="PROSITE" id="PS50110"/>
    </source>
</evidence>
<keyword evidence="2" id="KW-0802">TPR repeat</keyword>
<dbReference type="InterPro" id="IPR052048">
    <property type="entry name" value="ST_Response_Regulator"/>
</dbReference>
<dbReference type="Proteomes" id="UP001465153">
    <property type="component" value="Unassembled WGS sequence"/>
</dbReference>
<evidence type="ECO:0000256" key="1">
    <source>
        <dbReference type="PROSITE-ProRule" id="PRU00169"/>
    </source>
</evidence>
<evidence type="ECO:0000256" key="2">
    <source>
        <dbReference type="PROSITE-ProRule" id="PRU00339"/>
    </source>
</evidence>
<gene>
    <name evidence="4" type="ORF">NBRC116591_09370</name>
</gene>
<feature type="modified residue" description="4-aspartylphosphate" evidence="1">
    <location>
        <position position="67"/>
    </location>
</feature>
<feature type="domain" description="Response regulatory" evidence="3">
    <location>
        <begin position="17"/>
        <end position="136"/>
    </location>
</feature>
<dbReference type="EMBL" id="BAABWN010000002">
    <property type="protein sequence ID" value="GAA6167127.1"/>
    <property type="molecule type" value="Genomic_DNA"/>
</dbReference>
<dbReference type="Gene3D" id="1.25.40.10">
    <property type="entry name" value="Tetratricopeptide repeat domain"/>
    <property type="match status" value="2"/>
</dbReference>
<accession>A0ABQ0A650</accession>
<dbReference type="SMART" id="SM00448">
    <property type="entry name" value="REC"/>
    <property type="match status" value="1"/>
</dbReference>
<dbReference type="SUPFAM" id="SSF48452">
    <property type="entry name" value="TPR-like"/>
    <property type="match status" value="2"/>
</dbReference>
<protein>
    <submittedName>
        <fullName evidence="4">Response regulator</fullName>
    </submittedName>
</protein>
<proteinExistence type="predicted"/>
<reference evidence="4 5" key="1">
    <citation type="submission" date="2024-04" db="EMBL/GenBank/DDBJ databases">
        <title>Draft genome sequence of Sessilibacter corallicola NBRC 116591.</title>
        <authorList>
            <person name="Miyakawa T."/>
            <person name="Kusuya Y."/>
            <person name="Miura T."/>
        </authorList>
    </citation>
    <scope>NUCLEOTIDE SEQUENCE [LARGE SCALE GENOMIC DNA]</scope>
    <source>
        <strain evidence="4 5">KU-00831-HH</strain>
    </source>
</reference>
<dbReference type="SMART" id="SM00028">
    <property type="entry name" value="TPR"/>
    <property type="match status" value="5"/>
</dbReference>
<keyword evidence="1" id="KW-0597">Phosphoprotein</keyword>
<dbReference type="InterPro" id="IPR001789">
    <property type="entry name" value="Sig_transdc_resp-reg_receiver"/>
</dbReference>
<dbReference type="Pfam" id="PF00072">
    <property type="entry name" value="Response_reg"/>
    <property type="match status" value="1"/>
</dbReference>
<organism evidence="4 5">
    <name type="scientific">Sessilibacter corallicola</name>
    <dbReference type="NCBI Taxonomy" id="2904075"/>
    <lineage>
        <taxon>Bacteria</taxon>
        <taxon>Pseudomonadati</taxon>
        <taxon>Pseudomonadota</taxon>
        <taxon>Gammaproteobacteria</taxon>
        <taxon>Cellvibrionales</taxon>
        <taxon>Cellvibrionaceae</taxon>
        <taxon>Sessilibacter</taxon>
    </lineage>
</organism>
<name>A0ABQ0A650_9GAMM</name>
<dbReference type="InterPro" id="IPR019734">
    <property type="entry name" value="TPR_rpt"/>
</dbReference>
<dbReference type="PROSITE" id="PS50005">
    <property type="entry name" value="TPR"/>
    <property type="match status" value="2"/>
</dbReference>
<dbReference type="CDD" id="cd17589">
    <property type="entry name" value="REC_TPR"/>
    <property type="match status" value="1"/>
</dbReference>
<dbReference type="Gene3D" id="3.40.50.2300">
    <property type="match status" value="1"/>
</dbReference>
<comment type="caution">
    <text evidence="4">The sequence shown here is derived from an EMBL/GenBank/DDBJ whole genome shotgun (WGS) entry which is preliminary data.</text>
</comment>
<keyword evidence="5" id="KW-1185">Reference proteome</keyword>
<dbReference type="InterPro" id="IPR011990">
    <property type="entry name" value="TPR-like_helical_dom_sf"/>
</dbReference>
<dbReference type="PANTHER" id="PTHR43228:SF1">
    <property type="entry name" value="TWO-COMPONENT RESPONSE REGULATOR ARR22"/>
    <property type="match status" value="1"/>
</dbReference>
<dbReference type="SUPFAM" id="SSF52172">
    <property type="entry name" value="CheY-like"/>
    <property type="match status" value="1"/>
</dbReference>